<evidence type="ECO:0000313" key="2">
    <source>
        <dbReference type="EMBL" id="GEZ20793.1"/>
    </source>
</evidence>
<reference evidence="2" key="1">
    <citation type="journal article" date="2019" name="Sci. Rep.">
        <title>Draft genome of Tanacetum cinerariifolium, the natural source of mosquito coil.</title>
        <authorList>
            <person name="Yamashiro T."/>
            <person name="Shiraishi A."/>
            <person name="Satake H."/>
            <person name="Nakayama K."/>
        </authorList>
    </citation>
    <scope>NUCLEOTIDE SEQUENCE</scope>
</reference>
<dbReference type="AlphaFoldDB" id="A0A699I6T8"/>
<comment type="caution">
    <text evidence="2">The sequence shown here is derived from an EMBL/GenBank/DDBJ whole genome shotgun (WGS) entry which is preliminary data.</text>
</comment>
<organism evidence="2">
    <name type="scientific">Tanacetum cinerariifolium</name>
    <name type="common">Dalmatian daisy</name>
    <name type="synonym">Chrysanthemum cinerariifolium</name>
    <dbReference type="NCBI Taxonomy" id="118510"/>
    <lineage>
        <taxon>Eukaryota</taxon>
        <taxon>Viridiplantae</taxon>
        <taxon>Streptophyta</taxon>
        <taxon>Embryophyta</taxon>
        <taxon>Tracheophyta</taxon>
        <taxon>Spermatophyta</taxon>
        <taxon>Magnoliopsida</taxon>
        <taxon>eudicotyledons</taxon>
        <taxon>Gunneridae</taxon>
        <taxon>Pentapetalae</taxon>
        <taxon>asterids</taxon>
        <taxon>campanulids</taxon>
        <taxon>Asterales</taxon>
        <taxon>Asteraceae</taxon>
        <taxon>Asteroideae</taxon>
        <taxon>Anthemideae</taxon>
        <taxon>Anthemidinae</taxon>
        <taxon>Tanacetum</taxon>
    </lineage>
</organism>
<accession>A0A699I6T8</accession>
<dbReference type="EMBL" id="BKCJ010252423">
    <property type="protein sequence ID" value="GEZ20793.1"/>
    <property type="molecule type" value="Genomic_DNA"/>
</dbReference>
<name>A0A699I6T8_TANCI</name>
<protein>
    <submittedName>
        <fullName evidence="2">Uncharacterized protein</fullName>
    </submittedName>
</protein>
<proteinExistence type="predicted"/>
<sequence length="253" mass="28748">DLESKRCSLSVNIIANMDADEDVTLQDVIDIAKDVTVDAEIEESADDDEFEPAELQEVVEVVTTTKLMTEVVTTASATITATDTSIPAATITSAALTLTTAPRIMVHEPKPIKKKTQIEHDEAYVRELKAKLNKTIHWDDVIDQVQRKENEDNAMMRYQALKRKPQTDAQARKNMMIYLRNMAGLKMDYFKGMTYDDLRPLFKKKFNSNVAFLEKIREQMEEEDSKALKRISESQEDKAAKKQKLRARGVASM</sequence>
<feature type="compositionally biased region" description="Basic and acidic residues" evidence="1">
    <location>
        <begin position="223"/>
        <end position="240"/>
    </location>
</feature>
<gene>
    <name evidence="2" type="ORF">Tci_492766</name>
</gene>
<feature type="non-terminal residue" evidence="2">
    <location>
        <position position="1"/>
    </location>
</feature>
<evidence type="ECO:0000256" key="1">
    <source>
        <dbReference type="SAM" id="MobiDB-lite"/>
    </source>
</evidence>
<feature type="region of interest" description="Disordered" evidence="1">
    <location>
        <begin position="223"/>
        <end position="253"/>
    </location>
</feature>